<sequence>MSILLQLVHPFEAYQPVSSRQINEPPVLGEGGEADSPESERVTDVAPGWNTEVYSMTKSVSPLASCSLPQLHSAASSNTMSRET</sequence>
<keyword evidence="3" id="KW-1185">Reference proteome</keyword>
<name>A0A6G1ENK0_9ORYZ</name>
<proteinExistence type="predicted"/>
<dbReference type="EMBL" id="SPHZ02000003">
    <property type="protein sequence ID" value="KAF0926197.1"/>
    <property type="molecule type" value="Genomic_DNA"/>
</dbReference>
<protein>
    <submittedName>
        <fullName evidence="2">Uncharacterized protein</fullName>
    </submittedName>
</protein>
<dbReference type="Proteomes" id="UP000479710">
    <property type="component" value="Unassembled WGS sequence"/>
</dbReference>
<comment type="caution">
    <text evidence="2">The sequence shown here is derived from an EMBL/GenBank/DDBJ whole genome shotgun (WGS) entry which is preliminary data.</text>
</comment>
<dbReference type="AlphaFoldDB" id="A0A6G1ENK0"/>
<evidence type="ECO:0000313" key="3">
    <source>
        <dbReference type="Proteomes" id="UP000479710"/>
    </source>
</evidence>
<gene>
    <name evidence="2" type="ORF">E2562_022034</name>
</gene>
<evidence type="ECO:0000256" key="1">
    <source>
        <dbReference type="SAM" id="MobiDB-lite"/>
    </source>
</evidence>
<evidence type="ECO:0000313" key="2">
    <source>
        <dbReference type="EMBL" id="KAF0926197.1"/>
    </source>
</evidence>
<reference evidence="2 3" key="1">
    <citation type="submission" date="2019-11" db="EMBL/GenBank/DDBJ databases">
        <title>Whole genome sequence of Oryza granulata.</title>
        <authorList>
            <person name="Li W."/>
        </authorList>
    </citation>
    <scope>NUCLEOTIDE SEQUENCE [LARGE SCALE GENOMIC DNA]</scope>
    <source>
        <strain evidence="3">cv. Menghai</strain>
        <tissue evidence="2">Leaf</tissue>
    </source>
</reference>
<feature type="region of interest" description="Disordered" evidence="1">
    <location>
        <begin position="18"/>
        <end position="42"/>
    </location>
</feature>
<accession>A0A6G1ENK0</accession>
<organism evidence="2 3">
    <name type="scientific">Oryza meyeriana var. granulata</name>
    <dbReference type="NCBI Taxonomy" id="110450"/>
    <lineage>
        <taxon>Eukaryota</taxon>
        <taxon>Viridiplantae</taxon>
        <taxon>Streptophyta</taxon>
        <taxon>Embryophyta</taxon>
        <taxon>Tracheophyta</taxon>
        <taxon>Spermatophyta</taxon>
        <taxon>Magnoliopsida</taxon>
        <taxon>Liliopsida</taxon>
        <taxon>Poales</taxon>
        <taxon>Poaceae</taxon>
        <taxon>BOP clade</taxon>
        <taxon>Oryzoideae</taxon>
        <taxon>Oryzeae</taxon>
        <taxon>Oryzinae</taxon>
        <taxon>Oryza</taxon>
        <taxon>Oryza meyeriana</taxon>
    </lineage>
</organism>